<keyword evidence="2" id="KW-0812">Transmembrane</keyword>
<dbReference type="RefSeq" id="XP_049147422.1">
    <property type="nucleotide sequence ID" value="XM_049290277.1"/>
</dbReference>
<gene>
    <name evidence="3" type="ORF">CLUP02_11309</name>
</gene>
<keyword evidence="4" id="KW-1185">Reference proteome</keyword>
<keyword evidence="2" id="KW-0472">Membrane</keyword>
<keyword evidence="2" id="KW-1133">Transmembrane helix</keyword>
<evidence type="ECO:0000256" key="1">
    <source>
        <dbReference type="SAM" id="MobiDB-lite"/>
    </source>
</evidence>
<feature type="region of interest" description="Disordered" evidence="1">
    <location>
        <begin position="125"/>
        <end position="144"/>
    </location>
</feature>
<evidence type="ECO:0000313" key="3">
    <source>
        <dbReference type="EMBL" id="UQC85810.1"/>
    </source>
</evidence>
<dbReference type="KEGG" id="clup:CLUP02_11309"/>
<organism evidence="3 4">
    <name type="scientific">Colletotrichum lupini</name>
    <dbReference type="NCBI Taxonomy" id="145971"/>
    <lineage>
        <taxon>Eukaryota</taxon>
        <taxon>Fungi</taxon>
        <taxon>Dikarya</taxon>
        <taxon>Ascomycota</taxon>
        <taxon>Pezizomycotina</taxon>
        <taxon>Sordariomycetes</taxon>
        <taxon>Hypocreomycetidae</taxon>
        <taxon>Glomerellales</taxon>
        <taxon>Glomerellaceae</taxon>
        <taxon>Colletotrichum</taxon>
        <taxon>Colletotrichum acutatum species complex</taxon>
    </lineage>
</organism>
<evidence type="ECO:0000256" key="2">
    <source>
        <dbReference type="SAM" id="Phobius"/>
    </source>
</evidence>
<feature type="transmembrane region" description="Helical" evidence="2">
    <location>
        <begin position="12"/>
        <end position="32"/>
    </location>
</feature>
<dbReference type="Proteomes" id="UP000830671">
    <property type="component" value="Chromosome 5"/>
</dbReference>
<dbReference type="AlphaFoldDB" id="A0A9Q8SZ64"/>
<name>A0A9Q8SZ64_9PEZI</name>
<evidence type="ECO:0000313" key="4">
    <source>
        <dbReference type="Proteomes" id="UP000830671"/>
    </source>
</evidence>
<protein>
    <submittedName>
        <fullName evidence="3">Uncharacterized protein</fullName>
    </submittedName>
</protein>
<reference evidence="3" key="1">
    <citation type="journal article" date="2021" name="Mol. Plant Microbe Interact.">
        <title>Complete Genome Sequence of the Plant-Pathogenic Fungus Colletotrichum lupini.</title>
        <authorList>
            <person name="Baroncelli R."/>
            <person name="Pensec F."/>
            <person name="Da Lio D."/>
            <person name="Boufleur T."/>
            <person name="Vicente I."/>
            <person name="Sarrocco S."/>
            <person name="Picot A."/>
            <person name="Baraldi E."/>
            <person name="Sukno S."/>
            <person name="Thon M."/>
            <person name="Le Floch G."/>
        </authorList>
    </citation>
    <scope>NUCLEOTIDE SEQUENCE</scope>
    <source>
        <strain evidence="3">IMI 504893</strain>
    </source>
</reference>
<accession>A0A9Q8SZ64</accession>
<dbReference type="EMBL" id="CP019477">
    <property type="protein sequence ID" value="UQC85810.1"/>
    <property type="molecule type" value="Genomic_DNA"/>
</dbReference>
<proteinExistence type="predicted"/>
<dbReference type="GeneID" id="73345287"/>
<sequence>MVTIFVDEKASVPFSLIPSLSTSIGIHNLLLLRRRRRHRLFVFSFGPQCQLTAILDDGRPLCLLDAALRPPAAKHSHNSRLAASSSSNHSPRFSRWKDTFSSLPSIRFSRCGNMQIPRIRVFTPNSVTPSKTRKQTTSPPYPQHSTSGFTFTAALACLWRFLPPRWGAEPRSRRGLIAAAVPPVPESFLFLFLAQDQVNNFRSAPNAPAP</sequence>